<dbReference type="AlphaFoldDB" id="A0A8H4X0P4"/>
<evidence type="ECO:0000313" key="4">
    <source>
        <dbReference type="Proteomes" id="UP000622797"/>
    </source>
</evidence>
<reference evidence="3" key="2">
    <citation type="submission" date="2020-05" db="EMBL/GenBank/DDBJ databases">
        <authorList>
            <person name="Kim H.-S."/>
            <person name="Proctor R.H."/>
            <person name="Brown D.W."/>
        </authorList>
    </citation>
    <scope>NUCLEOTIDE SEQUENCE</scope>
    <source>
        <strain evidence="3">NRRL 20472</strain>
    </source>
</reference>
<feature type="compositionally biased region" description="Basic and acidic residues" evidence="1">
    <location>
        <begin position="231"/>
        <end position="244"/>
    </location>
</feature>
<feature type="compositionally biased region" description="Basic and acidic residues" evidence="1">
    <location>
        <begin position="95"/>
        <end position="104"/>
    </location>
</feature>
<evidence type="ECO:0000313" key="3">
    <source>
        <dbReference type="EMBL" id="KAF4957813.1"/>
    </source>
</evidence>
<feature type="chain" id="PRO_5034470283" description="Secreted protein" evidence="2">
    <location>
        <begin position="24"/>
        <end position="244"/>
    </location>
</feature>
<feature type="region of interest" description="Disordered" evidence="1">
    <location>
        <begin position="58"/>
        <end position="80"/>
    </location>
</feature>
<evidence type="ECO:0000256" key="1">
    <source>
        <dbReference type="SAM" id="MobiDB-lite"/>
    </source>
</evidence>
<accession>A0A8H4X0P4</accession>
<feature type="region of interest" description="Disordered" evidence="1">
    <location>
        <begin position="95"/>
        <end position="154"/>
    </location>
</feature>
<feature type="region of interest" description="Disordered" evidence="1">
    <location>
        <begin position="221"/>
        <end position="244"/>
    </location>
</feature>
<comment type="caution">
    <text evidence="3">The sequence shown here is derived from an EMBL/GenBank/DDBJ whole genome shotgun (WGS) entry which is preliminary data.</text>
</comment>
<name>A0A8H4X0P4_9HYPO</name>
<dbReference type="Proteomes" id="UP000622797">
    <property type="component" value="Unassembled WGS sequence"/>
</dbReference>
<keyword evidence="4" id="KW-1185">Reference proteome</keyword>
<organism evidence="3 4">
    <name type="scientific">Fusarium sarcochroum</name>
    <dbReference type="NCBI Taxonomy" id="1208366"/>
    <lineage>
        <taxon>Eukaryota</taxon>
        <taxon>Fungi</taxon>
        <taxon>Dikarya</taxon>
        <taxon>Ascomycota</taxon>
        <taxon>Pezizomycotina</taxon>
        <taxon>Sordariomycetes</taxon>
        <taxon>Hypocreomycetidae</taxon>
        <taxon>Hypocreales</taxon>
        <taxon>Nectriaceae</taxon>
        <taxon>Fusarium</taxon>
        <taxon>Fusarium lateritium species complex</taxon>
    </lineage>
</organism>
<evidence type="ECO:0000256" key="2">
    <source>
        <dbReference type="SAM" id="SignalP"/>
    </source>
</evidence>
<dbReference type="OrthoDB" id="10475189at2759"/>
<reference evidence="3" key="1">
    <citation type="journal article" date="2020" name="BMC Genomics">
        <title>Correction to: Identification and distribution of gene clusters required for synthesis of sphingolipid metabolism inhibitors in diverse species of the filamentous fungus Fusarium.</title>
        <authorList>
            <person name="Kim H.S."/>
            <person name="Lohmar J.M."/>
            <person name="Busman M."/>
            <person name="Brown D.W."/>
            <person name="Naumann T.A."/>
            <person name="Divon H.H."/>
            <person name="Lysoe E."/>
            <person name="Uhlig S."/>
            <person name="Proctor R.H."/>
        </authorList>
    </citation>
    <scope>NUCLEOTIDE SEQUENCE</scope>
    <source>
        <strain evidence="3">NRRL 20472</strain>
    </source>
</reference>
<dbReference type="EMBL" id="JABEXW010000713">
    <property type="protein sequence ID" value="KAF4957813.1"/>
    <property type="molecule type" value="Genomic_DNA"/>
</dbReference>
<proteinExistence type="predicted"/>
<protein>
    <recommendedName>
        <fullName evidence="5">Secreted protein</fullName>
    </recommendedName>
</protein>
<keyword evidence="2" id="KW-0732">Signal</keyword>
<feature type="compositionally biased region" description="Basic and acidic residues" evidence="1">
    <location>
        <begin position="124"/>
        <end position="154"/>
    </location>
</feature>
<sequence length="244" mass="28126">MVILYSIKALALLIVVMPSTIQAAPVSLQLSEKSPRSDHHTVIPGLYDPLGPVIPSTNVFEDEDQTRSKDESTFPSPGMRFRGQDMIYRVRPHLESKQRGHDLASEDAVDLKSSGLNDPYYNHKKVEQEVEDKPKRIPEEPKRQDSVEGPRPAERPCIDKVQELTDHHIASNKPRYDRGEQFVSRPILQHGDEVQEATDDEKTTGERWQYVDYGAMKVRTRRAQPKTRLSHMSEERRELDKYER</sequence>
<feature type="signal peptide" evidence="2">
    <location>
        <begin position="1"/>
        <end position="23"/>
    </location>
</feature>
<gene>
    <name evidence="3" type="ORF">FSARC_11176</name>
</gene>
<evidence type="ECO:0008006" key="5">
    <source>
        <dbReference type="Google" id="ProtNLM"/>
    </source>
</evidence>